<keyword evidence="4" id="KW-0808">Transferase</keyword>
<dbReference type="SMART" id="SM00388">
    <property type="entry name" value="HisKA"/>
    <property type="match status" value="1"/>
</dbReference>
<evidence type="ECO:0000256" key="3">
    <source>
        <dbReference type="ARBA" id="ARBA00022553"/>
    </source>
</evidence>
<evidence type="ECO:0000256" key="4">
    <source>
        <dbReference type="ARBA" id="ARBA00022679"/>
    </source>
</evidence>
<dbReference type="EC" id="2.7.13.3" evidence="2"/>
<dbReference type="InterPro" id="IPR003594">
    <property type="entry name" value="HATPase_dom"/>
</dbReference>
<dbReference type="PROSITE" id="PS50109">
    <property type="entry name" value="HIS_KIN"/>
    <property type="match status" value="1"/>
</dbReference>
<dbReference type="Pfam" id="PF00512">
    <property type="entry name" value="HisKA"/>
    <property type="match status" value="1"/>
</dbReference>
<sequence length="565" mass="61554">MTGAARFAEGFGFALSGCGIGLVLAGLMHGLNDPSAAAAACSCLVIGICCIWSGRRRATMRAGKAEQALRIIESMPALAWSTDASGRFLYMSRRIRTLTGLSKQDLSPLGRDRFGVRNVVHPDDYDRLMAAWQHSLATGDHYVLEHRIPMADGAYRWFRNFASPARDQDGRIAAWYGTTIDVDDEKTAEAALLEREQQLSRLVDSVPGLIWSLAPDGEPTYFNKRMVQFTGLSIDQLAHLDTGRLAATVEAIVHPDDAVVVTGAVRGAIATREPFSLKHRLRRSDGVHRWVEARAAPMRNAEGIVVQWYGICLDIEDQVQAQDELRRTRDTLGRASQAASLAELSASIAHEVNQPLAAIVANSHACQRWLAADAPNIERAQVIVARIIRDANAAADVVSRIRALFKQSTQEKRRATLGEIIAEARDLMIDAARQSRVSVVMQIESDLPAVVCDRIQIQQVFINLIRNAIEAMEGVGDAKSLGIRARRSGGGVRIEISDRGPGVESPDRIFEPFVSTKTDGMGMGLAICRSIVETHGGRLWTETSPAGETTFTFTLPVAADEAVAV</sequence>
<dbReference type="Pfam" id="PF02518">
    <property type="entry name" value="HATPase_c"/>
    <property type="match status" value="1"/>
</dbReference>
<accession>A0A560LZE1</accession>
<dbReference type="GO" id="GO:0000155">
    <property type="term" value="F:phosphorelay sensor kinase activity"/>
    <property type="evidence" value="ECO:0007669"/>
    <property type="project" value="InterPro"/>
</dbReference>
<dbReference type="InterPro" id="IPR035965">
    <property type="entry name" value="PAS-like_dom_sf"/>
</dbReference>
<feature type="domain" description="PAC" evidence="9">
    <location>
        <begin position="275"/>
        <end position="327"/>
    </location>
</feature>
<dbReference type="InterPro" id="IPR005467">
    <property type="entry name" value="His_kinase_dom"/>
</dbReference>
<dbReference type="PROSITE" id="PS50113">
    <property type="entry name" value="PAC"/>
    <property type="match status" value="2"/>
</dbReference>
<feature type="transmembrane region" description="Helical" evidence="6">
    <location>
        <begin position="36"/>
        <end position="54"/>
    </location>
</feature>
<dbReference type="Gene3D" id="3.30.565.10">
    <property type="entry name" value="Histidine kinase-like ATPase, C-terminal domain"/>
    <property type="match status" value="1"/>
</dbReference>
<organism evidence="10 11">
    <name type="scientific">Bradyrhizobium macuxiense</name>
    <dbReference type="NCBI Taxonomy" id="1755647"/>
    <lineage>
        <taxon>Bacteria</taxon>
        <taxon>Pseudomonadati</taxon>
        <taxon>Pseudomonadota</taxon>
        <taxon>Alphaproteobacteria</taxon>
        <taxon>Hyphomicrobiales</taxon>
        <taxon>Nitrobacteraceae</taxon>
        <taxon>Bradyrhizobium</taxon>
    </lineage>
</organism>
<evidence type="ECO:0000259" key="9">
    <source>
        <dbReference type="PROSITE" id="PS50113"/>
    </source>
</evidence>
<dbReference type="EMBL" id="VITY01000005">
    <property type="protein sequence ID" value="TWC00610.1"/>
    <property type="molecule type" value="Genomic_DNA"/>
</dbReference>
<feature type="domain" description="PAC" evidence="9">
    <location>
        <begin position="142"/>
        <end position="194"/>
    </location>
</feature>
<dbReference type="InterPro" id="IPR004358">
    <property type="entry name" value="Sig_transdc_His_kin-like_C"/>
</dbReference>
<dbReference type="RefSeq" id="WP_146986927.1">
    <property type="nucleotide sequence ID" value="NZ_VITY01000005.1"/>
</dbReference>
<dbReference type="SMART" id="SM00091">
    <property type="entry name" value="PAS"/>
    <property type="match status" value="2"/>
</dbReference>
<dbReference type="SMART" id="SM00086">
    <property type="entry name" value="PAC"/>
    <property type="match status" value="2"/>
</dbReference>
<dbReference type="InterPro" id="IPR052162">
    <property type="entry name" value="Sensor_kinase/Photoreceptor"/>
</dbReference>
<reference evidence="10 11" key="1">
    <citation type="submission" date="2019-06" db="EMBL/GenBank/DDBJ databases">
        <title>Genomic Encyclopedia of Type Strains, Phase IV (KMG-V): Genome sequencing to study the core and pangenomes of soil and plant-associated prokaryotes.</title>
        <authorList>
            <person name="Whitman W."/>
        </authorList>
    </citation>
    <scope>NUCLEOTIDE SEQUENCE [LARGE SCALE GENOMIC DNA]</scope>
    <source>
        <strain evidence="10 11">BR 10355</strain>
    </source>
</reference>
<dbReference type="PANTHER" id="PTHR43304">
    <property type="entry name" value="PHYTOCHROME-LIKE PROTEIN CPH1"/>
    <property type="match status" value="1"/>
</dbReference>
<dbReference type="InterPro" id="IPR001610">
    <property type="entry name" value="PAC"/>
</dbReference>
<evidence type="ECO:0000259" key="8">
    <source>
        <dbReference type="PROSITE" id="PS50112"/>
    </source>
</evidence>
<protein>
    <recommendedName>
        <fullName evidence="2">histidine kinase</fullName>
        <ecNumber evidence="2">2.7.13.3</ecNumber>
    </recommendedName>
</protein>
<comment type="catalytic activity">
    <reaction evidence="1">
        <text>ATP + protein L-histidine = ADP + protein N-phospho-L-histidine.</text>
        <dbReference type="EC" id="2.7.13.3"/>
    </reaction>
</comment>
<proteinExistence type="predicted"/>
<keyword evidence="3" id="KW-0597">Phosphoprotein</keyword>
<dbReference type="InterPro" id="IPR000700">
    <property type="entry name" value="PAS-assoc_C"/>
</dbReference>
<feature type="domain" description="PAS" evidence="8">
    <location>
        <begin position="64"/>
        <end position="139"/>
    </location>
</feature>
<dbReference type="NCBIfam" id="TIGR00229">
    <property type="entry name" value="sensory_box"/>
    <property type="match status" value="2"/>
</dbReference>
<keyword evidence="11" id="KW-1185">Reference proteome</keyword>
<evidence type="ECO:0000313" key="11">
    <source>
        <dbReference type="Proteomes" id="UP000321304"/>
    </source>
</evidence>
<name>A0A560LZE1_9BRAD</name>
<evidence type="ECO:0000256" key="5">
    <source>
        <dbReference type="ARBA" id="ARBA00022777"/>
    </source>
</evidence>
<feature type="domain" description="PAS" evidence="8">
    <location>
        <begin position="195"/>
        <end position="272"/>
    </location>
</feature>
<feature type="domain" description="Histidine kinase" evidence="7">
    <location>
        <begin position="347"/>
        <end position="559"/>
    </location>
</feature>
<dbReference type="InterPro" id="IPR003661">
    <property type="entry name" value="HisK_dim/P_dom"/>
</dbReference>
<evidence type="ECO:0000256" key="1">
    <source>
        <dbReference type="ARBA" id="ARBA00000085"/>
    </source>
</evidence>
<dbReference type="Proteomes" id="UP000321304">
    <property type="component" value="Unassembled WGS sequence"/>
</dbReference>
<dbReference type="Pfam" id="PF08447">
    <property type="entry name" value="PAS_3"/>
    <property type="match status" value="2"/>
</dbReference>
<evidence type="ECO:0000313" key="10">
    <source>
        <dbReference type="EMBL" id="TWC00610.1"/>
    </source>
</evidence>
<keyword evidence="5" id="KW-0418">Kinase</keyword>
<dbReference type="SUPFAM" id="SSF47384">
    <property type="entry name" value="Homodimeric domain of signal transducing histidine kinase"/>
    <property type="match status" value="1"/>
</dbReference>
<evidence type="ECO:0000259" key="7">
    <source>
        <dbReference type="PROSITE" id="PS50109"/>
    </source>
</evidence>
<keyword evidence="6" id="KW-0812">Transmembrane</keyword>
<dbReference type="AlphaFoldDB" id="A0A560LZE1"/>
<dbReference type="SUPFAM" id="SSF55874">
    <property type="entry name" value="ATPase domain of HSP90 chaperone/DNA topoisomerase II/histidine kinase"/>
    <property type="match status" value="1"/>
</dbReference>
<dbReference type="Gene3D" id="1.10.287.130">
    <property type="match status" value="1"/>
</dbReference>
<dbReference type="Gene3D" id="3.30.450.20">
    <property type="entry name" value="PAS domain"/>
    <property type="match status" value="2"/>
</dbReference>
<dbReference type="InterPro" id="IPR036097">
    <property type="entry name" value="HisK_dim/P_sf"/>
</dbReference>
<dbReference type="CDD" id="cd00130">
    <property type="entry name" value="PAS"/>
    <property type="match status" value="2"/>
</dbReference>
<gene>
    <name evidence="10" type="ORF">FBZ93_105409</name>
</gene>
<dbReference type="SUPFAM" id="SSF55785">
    <property type="entry name" value="PYP-like sensor domain (PAS domain)"/>
    <property type="match status" value="2"/>
</dbReference>
<dbReference type="InterPro" id="IPR000014">
    <property type="entry name" value="PAS"/>
</dbReference>
<evidence type="ECO:0000256" key="2">
    <source>
        <dbReference type="ARBA" id="ARBA00012438"/>
    </source>
</evidence>
<keyword evidence="6" id="KW-1133">Transmembrane helix</keyword>
<dbReference type="InterPro" id="IPR036890">
    <property type="entry name" value="HATPase_C_sf"/>
</dbReference>
<dbReference type="PROSITE" id="PS50112">
    <property type="entry name" value="PAS"/>
    <property type="match status" value="2"/>
</dbReference>
<dbReference type="CDD" id="cd00082">
    <property type="entry name" value="HisKA"/>
    <property type="match status" value="1"/>
</dbReference>
<keyword evidence="6" id="KW-0472">Membrane</keyword>
<dbReference type="FunFam" id="3.30.450.20:FF:000099">
    <property type="entry name" value="Sensory box sensor histidine kinase"/>
    <property type="match status" value="2"/>
</dbReference>
<dbReference type="PRINTS" id="PR00344">
    <property type="entry name" value="BCTRLSENSOR"/>
</dbReference>
<feature type="transmembrane region" description="Helical" evidence="6">
    <location>
        <begin position="12"/>
        <end position="30"/>
    </location>
</feature>
<dbReference type="SMART" id="SM00387">
    <property type="entry name" value="HATPase_c"/>
    <property type="match status" value="1"/>
</dbReference>
<dbReference type="PANTHER" id="PTHR43304:SF1">
    <property type="entry name" value="PAC DOMAIN-CONTAINING PROTEIN"/>
    <property type="match status" value="1"/>
</dbReference>
<comment type="caution">
    <text evidence="10">The sequence shown here is derived from an EMBL/GenBank/DDBJ whole genome shotgun (WGS) entry which is preliminary data.</text>
</comment>
<evidence type="ECO:0000256" key="6">
    <source>
        <dbReference type="SAM" id="Phobius"/>
    </source>
</evidence>
<dbReference type="InterPro" id="IPR013655">
    <property type="entry name" value="PAS_fold_3"/>
</dbReference>
<dbReference type="OrthoDB" id="9789238at2"/>